<organism evidence="2">
    <name type="scientific">Anopheles darlingi</name>
    <name type="common">Mosquito</name>
    <dbReference type="NCBI Taxonomy" id="43151"/>
    <lineage>
        <taxon>Eukaryota</taxon>
        <taxon>Metazoa</taxon>
        <taxon>Ecdysozoa</taxon>
        <taxon>Arthropoda</taxon>
        <taxon>Hexapoda</taxon>
        <taxon>Insecta</taxon>
        <taxon>Pterygota</taxon>
        <taxon>Neoptera</taxon>
        <taxon>Endopterygota</taxon>
        <taxon>Diptera</taxon>
        <taxon>Nematocera</taxon>
        <taxon>Culicoidea</taxon>
        <taxon>Culicidae</taxon>
        <taxon>Anophelinae</taxon>
        <taxon>Anopheles</taxon>
    </lineage>
</organism>
<sequence>MLVLVVLVVLEVFVFVALAAVGTSCPMITSIRARYFGLEAQGVFCGSFKGRFEIAPSVAKGSPWTAPPDVVRWISVKRLDLPDVLRDQLHPPSRRLLCFASPRTQIFSCEEGFPSTVRLSRGQSARACVRACDPAQPLPQVPNTVGAPRKGSSMEDQNGTVHFCDLRIYSRSSVRSFPS</sequence>
<name>A0A2M4DEB4_ANODA</name>
<reference evidence="2" key="1">
    <citation type="submission" date="2018-01" db="EMBL/GenBank/DDBJ databases">
        <title>An insight into the sialome of Amazonian anophelines.</title>
        <authorList>
            <person name="Ribeiro J.M."/>
            <person name="Scarpassa V."/>
            <person name="Calvo E."/>
        </authorList>
    </citation>
    <scope>NUCLEOTIDE SEQUENCE</scope>
</reference>
<protein>
    <submittedName>
        <fullName evidence="2">Putative secreted protein</fullName>
    </submittedName>
</protein>
<evidence type="ECO:0000256" key="1">
    <source>
        <dbReference type="SAM" id="SignalP"/>
    </source>
</evidence>
<evidence type="ECO:0000313" key="2">
    <source>
        <dbReference type="EMBL" id="MBW75839.1"/>
    </source>
</evidence>
<feature type="signal peptide" evidence="1">
    <location>
        <begin position="1"/>
        <end position="19"/>
    </location>
</feature>
<accession>A0A2M4DEB4</accession>
<keyword evidence="1" id="KW-0732">Signal</keyword>
<feature type="chain" id="PRO_5014902057" evidence="1">
    <location>
        <begin position="20"/>
        <end position="179"/>
    </location>
</feature>
<dbReference type="EMBL" id="GGFL01011661">
    <property type="protein sequence ID" value="MBW75839.1"/>
    <property type="molecule type" value="Transcribed_RNA"/>
</dbReference>
<proteinExistence type="predicted"/>
<dbReference type="AlphaFoldDB" id="A0A2M4DEB4"/>